<keyword evidence="4" id="KW-1185">Reference proteome</keyword>
<dbReference type="InterPro" id="IPR036691">
    <property type="entry name" value="Endo/exonu/phosph_ase_sf"/>
</dbReference>
<feature type="domain" description="Inositol polyphosphate-related phosphatase" evidence="2">
    <location>
        <begin position="89"/>
        <end position="312"/>
    </location>
</feature>
<comment type="caution">
    <text evidence="3">The sequence shown here is derived from an EMBL/GenBank/DDBJ whole genome shotgun (WGS) entry which is preliminary data.</text>
</comment>
<dbReference type="RefSeq" id="WP_215239610.1">
    <property type="nucleotide sequence ID" value="NZ_CAJRAF010000002.1"/>
</dbReference>
<protein>
    <submittedName>
        <fullName evidence="3">Sphingomyelinase</fullName>
        <ecNumber evidence="3">3.1.4.12</ecNumber>
    </submittedName>
</protein>
<dbReference type="InterPro" id="IPR038772">
    <property type="entry name" value="Sph/SMPD2-like"/>
</dbReference>
<dbReference type="GO" id="GO:0046856">
    <property type="term" value="P:phosphatidylinositol dephosphorylation"/>
    <property type="evidence" value="ECO:0007669"/>
    <property type="project" value="InterPro"/>
</dbReference>
<gene>
    <name evidence="3" type="primary">spmT</name>
    <name evidence="3" type="ORF">DYBT9275_03063</name>
</gene>
<dbReference type="GO" id="GO:0016791">
    <property type="term" value="F:phosphatase activity"/>
    <property type="evidence" value="ECO:0007669"/>
    <property type="project" value="InterPro"/>
</dbReference>
<accession>A0A916JGX3</accession>
<dbReference type="EMBL" id="CAJRAF010000002">
    <property type="protein sequence ID" value="CAG5003122.1"/>
    <property type="molecule type" value="Genomic_DNA"/>
</dbReference>
<dbReference type="AlphaFoldDB" id="A0A916JGX3"/>
<evidence type="ECO:0000259" key="2">
    <source>
        <dbReference type="Pfam" id="PF22669"/>
    </source>
</evidence>
<dbReference type="SUPFAM" id="SSF56219">
    <property type="entry name" value="DNase I-like"/>
    <property type="match status" value="1"/>
</dbReference>
<dbReference type="Pfam" id="PF22669">
    <property type="entry name" value="Exo_endo_phos2"/>
    <property type="match status" value="1"/>
</dbReference>
<dbReference type="Proteomes" id="UP000680038">
    <property type="component" value="Unassembled WGS sequence"/>
</dbReference>
<evidence type="ECO:0000313" key="3">
    <source>
        <dbReference type="EMBL" id="CAG5003122.1"/>
    </source>
</evidence>
<keyword evidence="3" id="KW-0378">Hydrolase</keyword>
<evidence type="ECO:0000313" key="4">
    <source>
        <dbReference type="Proteomes" id="UP000680038"/>
    </source>
</evidence>
<dbReference type="PANTHER" id="PTHR16320:SF1">
    <property type="entry name" value="SPHINGOMYELINASE DDB_G0288017"/>
    <property type="match status" value="1"/>
</dbReference>
<feature type="chain" id="PRO_5036768992" evidence="1">
    <location>
        <begin position="27"/>
        <end position="327"/>
    </location>
</feature>
<dbReference type="GO" id="GO:0004767">
    <property type="term" value="F:sphingomyelin phosphodiesterase activity"/>
    <property type="evidence" value="ECO:0007669"/>
    <property type="project" value="UniProtKB-EC"/>
</dbReference>
<reference evidence="3" key="1">
    <citation type="submission" date="2021-04" db="EMBL/GenBank/DDBJ databases">
        <authorList>
            <person name="Rodrigo-Torres L."/>
            <person name="Arahal R. D."/>
            <person name="Lucena T."/>
        </authorList>
    </citation>
    <scope>NUCLEOTIDE SEQUENCE</scope>
    <source>
        <strain evidence="3">CECT 9275</strain>
    </source>
</reference>
<dbReference type="Gene3D" id="3.60.10.10">
    <property type="entry name" value="Endonuclease/exonuclease/phosphatase"/>
    <property type="match status" value="1"/>
</dbReference>
<dbReference type="PANTHER" id="PTHR16320">
    <property type="entry name" value="SPHINGOMYELINASE FAMILY MEMBER"/>
    <property type="match status" value="1"/>
</dbReference>
<dbReference type="InterPro" id="IPR000300">
    <property type="entry name" value="IPPc"/>
</dbReference>
<evidence type="ECO:0000256" key="1">
    <source>
        <dbReference type="SAM" id="SignalP"/>
    </source>
</evidence>
<proteinExistence type="predicted"/>
<dbReference type="EC" id="3.1.4.12" evidence="3"/>
<keyword evidence="1" id="KW-0732">Signal</keyword>
<sequence>MIWKSITRKRFLNLAALASLAFFSSGFDPGKIPERSLSFRLQSPGALPDTTAGAFSVLTYNIAGLPEMISSATTRRAPSIAAIGRKLNAFDVVNVQEDFNYNRYLYNGGNAHPFRTQTKGSVLFGDGLNTLSRYPVHHVRRISWNDCTGADCLTPKGFTYSRLEIARNVFVDLYNVHANAYNHLAAAAARRSNMNQLSDFIRKNSRGQAVIVMGDLNAHYSYSYDNVHQLLANNHLTDAWVMLVNHDHLPQPVQKLPESQILRMNSRSESIDKILYRSNDRIQLNISEYNLNNQLFNDKNGTPLSDHHPVSLRFSWKLQDKKLLAAY</sequence>
<dbReference type="GO" id="GO:0005737">
    <property type="term" value="C:cytoplasm"/>
    <property type="evidence" value="ECO:0007669"/>
    <property type="project" value="TreeGrafter"/>
</dbReference>
<feature type="signal peptide" evidence="1">
    <location>
        <begin position="1"/>
        <end position="26"/>
    </location>
</feature>
<organism evidence="3 4">
    <name type="scientific">Dyadobacter helix</name>
    <dbReference type="NCBI Taxonomy" id="2822344"/>
    <lineage>
        <taxon>Bacteria</taxon>
        <taxon>Pseudomonadati</taxon>
        <taxon>Bacteroidota</taxon>
        <taxon>Cytophagia</taxon>
        <taxon>Cytophagales</taxon>
        <taxon>Spirosomataceae</taxon>
        <taxon>Dyadobacter</taxon>
    </lineage>
</organism>
<name>A0A916JGX3_9BACT</name>